<dbReference type="Proteomes" id="UP000269883">
    <property type="component" value="Chromosome"/>
</dbReference>
<evidence type="ECO:0000256" key="1">
    <source>
        <dbReference type="SAM" id="MobiDB-lite"/>
    </source>
</evidence>
<gene>
    <name evidence="2" type="ORF">DFE_2863</name>
</gene>
<evidence type="ECO:0000313" key="3">
    <source>
        <dbReference type="Proteomes" id="UP000269883"/>
    </source>
</evidence>
<dbReference type="KEGG" id="dfl:DFE_2863"/>
<dbReference type="AlphaFoldDB" id="A0A2Z6B240"/>
<proteinExistence type="predicted"/>
<evidence type="ECO:0000313" key="2">
    <source>
        <dbReference type="EMBL" id="BBD09589.1"/>
    </source>
</evidence>
<keyword evidence="3" id="KW-1185">Reference proteome</keyword>
<reference evidence="2 3" key="1">
    <citation type="journal article" date="2018" name="Sci. Adv.">
        <title>Multi-heme cytochromes provide a pathway for survival in energy-limited environments.</title>
        <authorList>
            <person name="Deng X."/>
            <person name="Dohmae N."/>
            <person name="Nealson K.H."/>
            <person name="Hashimoto K."/>
            <person name="Okamoto A."/>
        </authorList>
    </citation>
    <scope>NUCLEOTIDE SEQUENCE [LARGE SCALE GENOMIC DNA]</scope>
    <source>
        <strain evidence="2 3">IS5</strain>
    </source>
</reference>
<protein>
    <submittedName>
        <fullName evidence="2">Uncharacterized protein</fullName>
    </submittedName>
</protein>
<dbReference type="EMBL" id="AP017378">
    <property type="protein sequence ID" value="BBD09589.1"/>
    <property type="molecule type" value="Genomic_DNA"/>
</dbReference>
<accession>A0A2Z6B240</accession>
<name>A0A2Z6B240_9BACT</name>
<organism evidence="2 3">
    <name type="scientific">Desulfovibrio ferrophilus</name>
    <dbReference type="NCBI Taxonomy" id="241368"/>
    <lineage>
        <taxon>Bacteria</taxon>
        <taxon>Pseudomonadati</taxon>
        <taxon>Thermodesulfobacteriota</taxon>
        <taxon>Desulfovibrionia</taxon>
        <taxon>Desulfovibrionales</taxon>
        <taxon>Desulfovibrionaceae</taxon>
        <taxon>Desulfovibrio</taxon>
    </lineage>
</organism>
<feature type="region of interest" description="Disordered" evidence="1">
    <location>
        <begin position="1"/>
        <end position="29"/>
    </location>
</feature>
<sequence>MALGCPNKTKGTIAPTMARINLNTPNSSGLRHRATITEVPSPSTSAIAFWMTTEMTLLLKLINKFI</sequence>